<dbReference type="InterPro" id="IPR010987">
    <property type="entry name" value="Glutathione-S-Trfase_C-like"/>
</dbReference>
<dbReference type="RefSeq" id="WP_164212072.1">
    <property type="nucleotide sequence ID" value="NZ_JAAGSC010000043.1"/>
</dbReference>
<reference evidence="4 5" key="1">
    <citation type="submission" date="2020-02" db="EMBL/GenBank/DDBJ databases">
        <authorList>
            <person name="Zhang X.-Y."/>
        </authorList>
    </citation>
    <scope>NUCLEOTIDE SEQUENCE [LARGE SCALE GENOMIC DNA]</scope>
    <source>
        <strain evidence="4 5">C33</strain>
    </source>
</reference>
<sequence>MTESRLELYSYWRSSASYRVRIALNLKDLNYVVHPIHLVRDGGQQHRPDFLKKNPQGLVPCLVHGKTVLTQSLAIIEYLDECFGGPQLLPDNVVDRARSRMIAQVIACDLHPLNNLRVLHYLGTSLGLNEKATTDWYRHWTESGLRAVETLLQKKTAPSRFCLGEQPGLADCCLLPQVYNARRFGCSLEGCERILAIAERLASDERVRKAAPENQPDAE</sequence>
<comment type="caution">
    <text evidence="4">The sequence shown here is derived from an EMBL/GenBank/DDBJ whole genome shotgun (WGS) entry which is preliminary data.</text>
</comment>
<organism evidence="4 5">
    <name type="scientific">Wenzhouxiangella limi</name>
    <dbReference type="NCBI Taxonomy" id="2707351"/>
    <lineage>
        <taxon>Bacteria</taxon>
        <taxon>Pseudomonadati</taxon>
        <taxon>Pseudomonadota</taxon>
        <taxon>Gammaproteobacteria</taxon>
        <taxon>Chromatiales</taxon>
        <taxon>Wenzhouxiangellaceae</taxon>
        <taxon>Wenzhouxiangella</taxon>
    </lineage>
</organism>
<dbReference type="InterPro" id="IPR040079">
    <property type="entry name" value="Glutathione_S-Trfase"/>
</dbReference>
<dbReference type="SFLD" id="SFLDS00019">
    <property type="entry name" value="Glutathione_Transferase_(cytos"/>
    <property type="match status" value="1"/>
</dbReference>
<dbReference type="InterPro" id="IPR036282">
    <property type="entry name" value="Glutathione-S-Trfase_C_sf"/>
</dbReference>
<dbReference type="FunFam" id="3.40.30.10:FF:000293">
    <property type="entry name" value="Maleylacetoacetate isomerase MaiA"/>
    <property type="match status" value="1"/>
</dbReference>
<evidence type="ECO:0000256" key="1">
    <source>
        <dbReference type="ARBA" id="ARBA00010007"/>
    </source>
</evidence>
<evidence type="ECO:0000313" key="4">
    <source>
        <dbReference type="EMBL" id="NDY96692.1"/>
    </source>
</evidence>
<evidence type="ECO:0000259" key="3">
    <source>
        <dbReference type="PROSITE" id="PS50405"/>
    </source>
</evidence>
<dbReference type="GO" id="GO:0006749">
    <property type="term" value="P:glutathione metabolic process"/>
    <property type="evidence" value="ECO:0007669"/>
    <property type="project" value="TreeGrafter"/>
</dbReference>
<comment type="similarity">
    <text evidence="1">Belongs to the GST superfamily. Zeta family.</text>
</comment>
<dbReference type="PROSITE" id="PS50404">
    <property type="entry name" value="GST_NTER"/>
    <property type="match status" value="1"/>
</dbReference>
<accession>A0A845V272</accession>
<dbReference type="EC" id="5.2.1.2" evidence="4"/>
<dbReference type="GO" id="GO:0016034">
    <property type="term" value="F:maleylacetoacetate isomerase activity"/>
    <property type="evidence" value="ECO:0007669"/>
    <property type="project" value="UniProtKB-EC"/>
</dbReference>
<dbReference type="PANTHER" id="PTHR42673">
    <property type="entry name" value="MALEYLACETOACETATE ISOMERASE"/>
    <property type="match status" value="1"/>
</dbReference>
<dbReference type="SFLD" id="SFLDG00358">
    <property type="entry name" value="Main_(cytGST)"/>
    <property type="match status" value="1"/>
</dbReference>
<dbReference type="AlphaFoldDB" id="A0A845V272"/>
<dbReference type="InterPro" id="IPR005955">
    <property type="entry name" value="GST_Zeta"/>
</dbReference>
<dbReference type="SUPFAM" id="SSF47616">
    <property type="entry name" value="GST C-terminal domain-like"/>
    <property type="match status" value="1"/>
</dbReference>
<dbReference type="GO" id="GO:0004364">
    <property type="term" value="F:glutathione transferase activity"/>
    <property type="evidence" value="ECO:0007669"/>
    <property type="project" value="TreeGrafter"/>
</dbReference>
<dbReference type="SUPFAM" id="SSF52833">
    <property type="entry name" value="Thioredoxin-like"/>
    <property type="match status" value="1"/>
</dbReference>
<dbReference type="InterPro" id="IPR004045">
    <property type="entry name" value="Glutathione_S-Trfase_N"/>
</dbReference>
<evidence type="ECO:0000259" key="2">
    <source>
        <dbReference type="PROSITE" id="PS50404"/>
    </source>
</evidence>
<dbReference type="Gene3D" id="1.20.1050.10">
    <property type="match status" value="1"/>
</dbReference>
<dbReference type="NCBIfam" id="TIGR01262">
    <property type="entry name" value="maiA"/>
    <property type="match status" value="1"/>
</dbReference>
<feature type="domain" description="GST N-terminal" evidence="2">
    <location>
        <begin position="4"/>
        <end position="87"/>
    </location>
</feature>
<gene>
    <name evidence="4" type="primary">maiA</name>
    <name evidence="4" type="ORF">G3I74_13230</name>
</gene>
<protein>
    <submittedName>
        <fullName evidence="4">Maleylacetoacetate isomerase</fullName>
        <ecNumber evidence="4">5.2.1.2</ecNumber>
    </submittedName>
</protein>
<dbReference type="InterPro" id="IPR034330">
    <property type="entry name" value="GST_Zeta_C"/>
</dbReference>
<dbReference type="PANTHER" id="PTHR42673:SF21">
    <property type="entry name" value="GLUTATHIONE S-TRANSFERASE YFCF"/>
    <property type="match status" value="1"/>
</dbReference>
<evidence type="ECO:0000313" key="5">
    <source>
        <dbReference type="Proteomes" id="UP000484885"/>
    </source>
</evidence>
<dbReference type="Pfam" id="PF13417">
    <property type="entry name" value="GST_N_3"/>
    <property type="match status" value="1"/>
</dbReference>
<dbReference type="EMBL" id="JAAGSC010000043">
    <property type="protein sequence ID" value="NDY96692.1"/>
    <property type="molecule type" value="Genomic_DNA"/>
</dbReference>
<dbReference type="CDD" id="cd03042">
    <property type="entry name" value="GST_N_Zeta"/>
    <property type="match status" value="1"/>
</dbReference>
<dbReference type="GO" id="GO:0005737">
    <property type="term" value="C:cytoplasm"/>
    <property type="evidence" value="ECO:0007669"/>
    <property type="project" value="InterPro"/>
</dbReference>
<dbReference type="GO" id="GO:0006559">
    <property type="term" value="P:L-phenylalanine catabolic process"/>
    <property type="evidence" value="ECO:0007669"/>
    <property type="project" value="TreeGrafter"/>
</dbReference>
<dbReference type="Gene3D" id="3.40.30.10">
    <property type="entry name" value="Glutaredoxin"/>
    <property type="match status" value="1"/>
</dbReference>
<dbReference type="InterPro" id="IPR036249">
    <property type="entry name" value="Thioredoxin-like_sf"/>
</dbReference>
<dbReference type="CDD" id="cd03191">
    <property type="entry name" value="GST_C_Zeta"/>
    <property type="match status" value="1"/>
</dbReference>
<name>A0A845V272_9GAMM</name>
<dbReference type="InterPro" id="IPR034333">
    <property type="entry name" value="GST_Zeta_N"/>
</dbReference>
<keyword evidence="5" id="KW-1185">Reference proteome</keyword>
<proteinExistence type="inferred from homology"/>
<feature type="domain" description="GST C-terminal" evidence="3">
    <location>
        <begin position="92"/>
        <end position="219"/>
    </location>
</feature>
<dbReference type="Proteomes" id="UP000484885">
    <property type="component" value="Unassembled WGS sequence"/>
</dbReference>
<dbReference type="PROSITE" id="PS50405">
    <property type="entry name" value="GST_CTER"/>
    <property type="match status" value="1"/>
</dbReference>
<keyword evidence="4" id="KW-0413">Isomerase</keyword>